<comment type="similarity">
    <text evidence="1 5">Belongs to the DTD family.</text>
</comment>
<protein>
    <recommendedName>
        <fullName evidence="2 5">D-aminoacyl-tRNA deacylase</fullName>
        <ecNumber evidence="2 5">3.1.1.96</ecNumber>
    </recommendedName>
</protein>
<dbReference type="EMBL" id="GBBM01002819">
    <property type="protein sequence ID" value="JAC32599.1"/>
    <property type="molecule type" value="mRNA"/>
</dbReference>
<evidence type="ECO:0000256" key="6">
    <source>
        <dbReference type="SAM" id="MobiDB-lite"/>
    </source>
</evidence>
<evidence type="ECO:0000256" key="1">
    <source>
        <dbReference type="ARBA" id="ARBA00009673"/>
    </source>
</evidence>
<dbReference type="CDD" id="cd00563">
    <property type="entry name" value="Dtyr_deacylase"/>
    <property type="match status" value="1"/>
</dbReference>
<evidence type="ECO:0000256" key="5">
    <source>
        <dbReference type="RuleBase" id="RU003470"/>
    </source>
</evidence>
<organism evidence="7">
    <name type="scientific">Amblyomma triste</name>
    <name type="common">Neotropical tick</name>
    <dbReference type="NCBI Taxonomy" id="251400"/>
    <lineage>
        <taxon>Eukaryota</taxon>
        <taxon>Metazoa</taxon>
        <taxon>Ecdysozoa</taxon>
        <taxon>Arthropoda</taxon>
        <taxon>Chelicerata</taxon>
        <taxon>Arachnida</taxon>
        <taxon>Acari</taxon>
        <taxon>Parasitiformes</taxon>
        <taxon>Ixodida</taxon>
        <taxon>Ixodoidea</taxon>
        <taxon>Ixodidae</taxon>
        <taxon>Amblyomminae</taxon>
        <taxon>Amblyomma</taxon>
    </lineage>
</organism>
<dbReference type="PANTHER" id="PTHR10472">
    <property type="entry name" value="D-TYROSYL-TRNA TYR DEACYLASE"/>
    <property type="match status" value="1"/>
</dbReference>
<comment type="subcellular location">
    <subcellularLocation>
        <location evidence="5">Cytoplasm</location>
    </subcellularLocation>
</comment>
<keyword evidence="5" id="KW-0963">Cytoplasm</keyword>
<accession>A0A023GFH5</accession>
<dbReference type="PANTHER" id="PTHR10472:SF5">
    <property type="entry name" value="D-AMINOACYL-TRNA DEACYLASE 1"/>
    <property type="match status" value="1"/>
</dbReference>
<proteinExistence type="evidence at transcript level"/>
<name>A0A023GFH5_AMBTT</name>
<dbReference type="GO" id="GO:0051500">
    <property type="term" value="F:D-tyrosyl-tRNA(Tyr) deacylase activity"/>
    <property type="evidence" value="ECO:0007669"/>
    <property type="project" value="TreeGrafter"/>
</dbReference>
<dbReference type="InterPro" id="IPR023509">
    <property type="entry name" value="DTD-like_sf"/>
</dbReference>
<reference evidence="7" key="1">
    <citation type="submission" date="2014-03" db="EMBL/GenBank/DDBJ databases">
        <title>The sialotranscriptome of Amblyomma triste, Amblyomma parvum and Amblyomma cajennense ticks, uncovered by 454-based RNA-seq.</title>
        <authorList>
            <person name="Garcia G.R."/>
            <person name="Gardinassi L.G."/>
            <person name="Ribeiro J.M."/>
            <person name="Anatriello E."/>
            <person name="Ferreira B.R."/>
            <person name="Moreira H.N."/>
            <person name="Mafra C."/>
            <person name="Olegario M.M."/>
            <person name="Szabo P.J."/>
            <person name="Miranda-Santos I.K."/>
            <person name="Maruyama S.R."/>
        </authorList>
    </citation>
    <scope>NUCLEOTIDE SEQUENCE</scope>
    <source>
        <strain evidence="7">Mato Grasso do Sul</strain>
        <tissue evidence="7">Salivary glands</tissue>
    </source>
</reference>
<evidence type="ECO:0000256" key="2">
    <source>
        <dbReference type="ARBA" id="ARBA00013056"/>
    </source>
</evidence>
<keyword evidence="5" id="KW-0820">tRNA-binding</keyword>
<dbReference type="FunFam" id="3.50.80.10:FF:000001">
    <property type="entry name" value="D-aminoacyl-tRNA deacylase"/>
    <property type="match status" value="1"/>
</dbReference>
<dbReference type="Gene3D" id="3.50.80.10">
    <property type="entry name" value="D-tyrosyl-tRNA(Tyr) deacylase"/>
    <property type="match status" value="1"/>
</dbReference>
<dbReference type="GO" id="GO:0005737">
    <property type="term" value="C:cytoplasm"/>
    <property type="evidence" value="ECO:0007669"/>
    <property type="project" value="UniProtKB-SubCell"/>
</dbReference>
<dbReference type="NCBIfam" id="TIGR00256">
    <property type="entry name" value="D-aminoacyl-tRNA deacylase"/>
    <property type="match status" value="1"/>
</dbReference>
<keyword evidence="5" id="KW-0694">RNA-binding</keyword>
<dbReference type="GO" id="GO:0106026">
    <property type="term" value="F:Gly-tRNA(Ala) deacylase activity"/>
    <property type="evidence" value="ECO:0007669"/>
    <property type="project" value="RHEA"/>
</dbReference>
<dbReference type="HAMAP" id="MF_00518">
    <property type="entry name" value="Deacylase_Dtd"/>
    <property type="match status" value="1"/>
</dbReference>
<comment type="catalytic activity">
    <reaction evidence="4">
        <text>a D-aminoacyl-tRNA + H2O = a tRNA + a D-alpha-amino acid + H(+)</text>
        <dbReference type="Rhea" id="RHEA:13953"/>
        <dbReference type="Rhea" id="RHEA-COMP:10123"/>
        <dbReference type="Rhea" id="RHEA-COMP:10124"/>
        <dbReference type="ChEBI" id="CHEBI:15377"/>
        <dbReference type="ChEBI" id="CHEBI:15378"/>
        <dbReference type="ChEBI" id="CHEBI:59871"/>
        <dbReference type="ChEBI" id="CHEBI:78442"/>
        <dbReference type="ChEBI" id="CHEBI:79333"/>
        <dbReference type="EC" id="3.1.1.96"/>
    </reaction>
</comment>
<dbReference type="Pfam" id="PF02580">
    <property type="entry name" value="Tyr_Deacylase"/>
    <property type="match status" value="1"/>
</dbReference>
<dbReference type="GO" id="GO:0000049">
    <property type="term" value="F:tRNA binding"/>
    <property type="evidence" value="ECO:0007669"/>
    <property type="project" value="UniProtKB-KW"/>
</dbReference>
<dbReference type="AlphaFoldDB" id="A0A023GFH5"/>
<dbReference type="InterPro" id="IPR003732">
    <property type="entry name" value="Daa-tRNA_deacyls_DTD"/>
</dbReference>
<evidence type="ECO:0000313" key="7">
    <source>
        <dbReference type="EMBL" id="JAC32599.1"/>
    </source>
</evidence>
<dbReference type="EC" id="3.1.1.96" evidence="2 5"/>
<feature type="region of interest" description="Disordered" evidence="6">
    <location>
        <begin position="153"/>
        <end position="173"/>
    </location>
</feature>
<evidence type="ECO:0000256" key="3">
    <source>
        <dbReference type="ARBA" id="ARBA00047676"/>
    </source>
</evidence>
<dbReference type="SUPFAM" id="SSF69500">
    <property type="entry name" value="DTD-like"/>
    <property type="match status" value="1"/>
</dbReference>
<evidence type="ECO:0000256" key="4">
    <source>
        <dbReference type="ARBA" id="ARBA00048018"/>
    </source>
</evidence>
<sequence>MRAVIQRVRSAAVHVDGRLVSSIGRGLCVLVGIHRDDTEDDIDYIVRKVLNLKLFDDDGGKRWKQSVRDLQFEVLCVSQFTLYGTLKGNKPDFHLAMEGDRSKQFYERFLHKLRAEYKEDLVKDGEFGALMQVDIRNDGPVTLEIESSAFRKAVPLPQERGEPDGGAADGAVP</sequence>
<comment type="catalytic activity">
    <reaction evidence="3">
        <text>glycyl-tRNA(Ala) + H2O = tRNA(Ala) + glycine + H(+)</text>
        <dbReference type="Rhea" id="RHEA:53744"/>
        <dbReference type="Rhea" id="RHEA-COMP:9657"/>
        <dbReference type="Rhea" id="RHEA-COMP:13640"/>
        <dbReference type="ChEBI" id="CHEBI:15377"/>
        <dbReference type="ChEBI" id="CHEBI:15378"/>
        <dbReference type="ChEBI" id="CHEBI:57305"/>
        <dbReference type="ChEBI" id="CHEBI:78442"/>
        <dbReference type="ChEBI" id="CHEBI:78522"/>
        <dbReference type="EC" id="3.1.1.96"/>
    </reaction>
</comment>
<keyword evidence="5" id="KW-0378">Hydrolase</keyword>